<dbReference type="Proteomes" id="UP000649617">
    <property type="component" value="Unassembled WGS sequence"/>
</dbReference>
<dbReference type="Pfam" id="PF02338">
    <property type="entry name" value="OTU"/>
    <property type="match status" value="1"/>
</dbReference>
<dbReference type="InterPro" id="IPR000477">
    <property type="entry name" value="RT_dom"/>
</dbReference>
<dbReference type="InterPro" id="IPR038765">
    <property type="entry name" value="Papain-like_cys_pep_sf"/>
</dbReference>
<dbReference type="SUPFAM" id="SSF56219">
    <property type="entry name" value="DNase I-like"/>
    <property type="match status" value="1"/>
</dbReference>
<proteinExistence type="predicted"/>
<dbReference type="OrthoDB" id="408019at2759"/>
<dbReference type="EMBL" id="CAJNIZ010042772">
    <property type="protein sequence ID" value="CAE7637517.1"/>
    <property type="molecule type" value="Genomic_DNA"/>
</dbReference>
<sequence length="1321" mass="147695">MAFPTTSKAVSEAEVGVDGKPVPGAKRTKCDVRTVPSELQTIDIAKDGNCVYRAIAEGLAWLSAGKLKVEHRELRAKAIAHLQKHKEAYSAQWDKESPSGDPMQSFDDYLAASAQNCAYGSPLEVEALARVYDVQIILIPCIADFAIMRALLHQQSHQQGCLGVPDKPRASCKRKLTKTDSDGSQDLSGCHEVPQTKRIYKEDAEQMCESSVAKHKTSALVSQSLVCIKYAAGTFEVQGTDQQRESILVVAVYFQARNEAVAQQQATEVVAAAASTGLRYVVIGDYNLEQHQASLGHTIQSGGTHACDSCDRTGSLPNTGPGRKRRIDFALSHWRLQASSVHHRECYFSDHLVVKYHFLPSAPSALTGPCRKKIADRSLQHIEELFQACQTQEIRQAIEDIRLDSAWGLLSDLAEQCLCEPSHHFVPRSADWNPTSPRGSCKTRKALCSPAVAGLRKLYGRLRHFGNRAWDLPLAHKILVSLPGVRRLAPELPFFSEENLRSAAPTVRQVLMAYEKQERDAILYAWKAKLRQEDHRIRAFVKNRTEQQLLYEQGVLAEPCPERAKHPANAVHEQASTWTKKWNSVQNHDWAELSNLLQGVQRPQPCKVTMRVTAVQLQQNARAMSSKVGGADSWEARDLVRLPTAWWELAAAIWNRSLEQGRLPKAWCKAKVVLLWKKQGRTRPISLFSILWRSGARALATNMRPWCESWQSHYDAGGLPATSVSAAHMQLYQSLRQGAGVLAQQDLAAFFDSIQWGALETILLHLRAPPELLSILSAFYKNSGRIFVLEGAFSSGWTSQLTGIAQGCPLSPYLAAAVTHCWCELTITQGLTGFGYLDDRTILLQEGFPLEIMHRALHRSAVFDRACGLTSAPDKCFLAARQHTDASRSIALQFGLQVCDRVDVLGLTIDFYGGWQLLKFSLRKAVLRLRLLKWTQTSTFKKQKLVRSLVLPCLHWAAAFAIPSKDDLFAVKQEIFSLFNPWYGQEAARVLIFEHLSWQLEPEYATDIACLREIWRFVARAPKWTDTCPLVAAFPQWHEVFPRAQAVLDKLKWRLIEGGRSLQRLDTNGASRTLEVGVDSFKCVHQWLTDHFRGEYMKKTGKTFLSTNSNHALDENRSLYVSTDGGSKDDVGSFAIHFEERSFGAGTGHEDQSAFRQELNALLFLSRGLKGAARSGARRQVFVICDCQAAISAIQAHEVSATCPRLIQEIKLNIGHAQIAGITTTFIWVPSHGKKPNWSPAGGHEGQKLRELNERVDAHCTEVLNRRLQGSLRQRWHAVAHHAMVWEYKVIHASAKAAERLHEHFKNVGATNRDRNEAEAS</sequence>
<protein>
    <recommendedName>
        <fullName evidence="1">OTU domain-containing protein</fullName>
    </recommendedName>
</protein>
<dbReference type="Pfam" id="PF00078">
    <property type="entry name" value="RVT_1"/>
    <property type="match status" value="1"/>
</dbReference>
<dbReference type="CDD" id="cd22744">
    <property type="entry name" value="OTU"/>
    <property type="match status" value="1"/>
</dbReference>
<organism evidence="2 3">
    <name type="scientific">Symbiodinium pilosum</name>
    <name type="common">Dinoflagellate</name>
    <dbReference type="NCBI Taxonomy" id="2952"/>
    <lineage>
        <taxon>Eukaryota</taxon>
        <taxon>Sar</taxon>
        <taxon>Alveolata</taxon>
        <taxon>Dinophyceae</taxon>
        <taxon>Suessiales</taxon>
        <taxon>Symbiodiniaceae</taxon>
        <taxon>Symbiodinium</taxon>
    </lineage>
</organism>
<name>A0A812VLT7_SYMPI</name>
<dbReference type="GO" id="GO:0003676">
    <property type="term" value="F:nucleic acid binding"/>
    <property type="evidence" value="ECO:0007669"/>
    <property type="project" value="InterPro"/>
</dbReference>
<evidence type="ECO:0000313" key="3">
    <source>
        <dbReference type="Proteomes" id="UP000649617"/>
    </source>
</evidence>
<dbReference type="Gene3D" id="3.90.70.80">
    <property type="match status" value="1"/>
</dbReference>
<evidence type="ECO:0000259" key="1">
    <source>
        <dbReference type="PROSITE" id="PS50802"/>
    </source>
</evidence>
<dbReference type="Gene3D" id="3.30.420.10">
    <property type="entry name" value="Ribonuclease H-like superfamily/Ribonuclease H"/>
    <property type="match status" value="1"/>
</dbReference>
<dbReference type="InterPro" id="IPR036691">
    <property type="entry name" value="Endo/exonu/phosph_ase_sf"/>
</dbReference>
<gene>
    <name evidence="2" type="ORF">SPIL2461_LOCUS16834</name>
</gene>
<dbReference type="PROSITE" id="PS50802">
    <property type="entry name" value="OTU"/>
    <property type="match status" value="1"/>
</dbReference>
<comment type="caution">
    <text evidence="2">The sequence shown here is derived from an EMBL/GenBank/DDBJ whole genome shotgun (WGS) entry which is preliminary data.</text>
</comment>
<dbReference type="InterPro" id="IPR036397">
    <property type="entry name" value="RNaseH_sf"/>
</dbReference>
<feature type="domain" description="OTU" evidence="1">
    <location>
        <begin position="39"/>
        <end position="164"/>
    </location>
</feature>
<dbReference type="Gene3D" id="3.60.10.10">
    <property type="entry name" value="Endonuclease/exonuclease/phosphatase"/>
    <property type="match status" value="1"/>
</dbReference>
<reference evidence="2" key="1">
    <citation type="submission" date="2021-02" db="EMBL/GenBank/DDBJ databases">
        <authorList>
            <person name="Dougan E. K."/>
            <person name="Rhodes N."/>
            <person name="Thang M."/>
            <person name="Chan C."/>
        </authorList>
    </citation>
    <scope>NUCLEOTIDE SEQUENCE</scope>
</reference>
<evidence type="ECO:0000313" key="2">
    <source>
        <dbReference type="EMBL" id="CAE7637517.1"/>
    </source>
</evidence>
<dbReference type="SUPFAM" id="SSF54001">
    <property type="entry name" value="Cysteine proteinases"/>
    <property type="match status" value="1"/>
</dbReference>
<dbReference type="SUPFAM" id="SSF56672">
    <property type="entry name" value="DNA/RNA polymerases"/>
    <property type="match status" value="1"/>
</dbReference>
<dbReference type="InterPro" id="IPR043502">
    <property type="entry name" value="DNA/RNA_pol_sf"/>
</dbReference>
<accession>A0A812VLT7</accession>
<dbReference type="InterPro" id="IPR003323">
    <property type="entry name" value="OTU_dom"/>
</dbReference>
<dbReference type="PANTHER" id="PTHR19446">
    <property type="entry name" value="REVERSE TRANSCRIPTASES"/>
    <property type="match status" value="1"/>
</dbReference>
<keyword evidence="3" id="KW-1185">Reference proteome</keyword>